<reference evidence="2 3" key="1">
    <citation type="journal article" date="2021" name="Elife">
        <title>Chloroplast acquisition without the gene transfer in kleptoplastic sea slugs, Plakobranchus ocellatus.</title>
        <authorList>
            <person name="Maeda T."/>
            <person name="Takahashi S."/>
            <person name="Yoshida T."/>
            <person name="Shimamura S."/>
            <person name="Takaki Y."/>
            <person name="Nagai Y."/>
            <person name="Toyoda A."/>
            <person name="Suzuki Y."/>
            <person name="Arimoto A."/>
            <person name="Ishii H."/>
            <person name="Satoh N."/>
            <person name="Nishiyama T."/>
            <person name="Hasebe M."/>
            <person name="Maruyama T."/>
            <person name="Minagawa J."/>
            <person name="Obokata J."/>
            <person name="Shigenobu S."/>
        </authorList>
    </citation>
    <scope>NUCLEOTIDE SEQUENCE [LARGE SCALE GENOMIC DNA]</scope>
</reference>
<protein>
    <submittedName>
        <fullName evidence="2">Retrovirus-related Pol polyprotein LINE-1</fullName>
    </submittedName>
</protein>
<comment type="caution">
    <text evidence="2">The sequence shown here is derived from an EMBL/GenBank/DDBJ whole genome shotgun (WGS) entry which is preliminary data.</text>
</comment>
<dbReference type="Pfam" id="PF00078">
    <property type="entry name" value="RVT_1"/>
    <property type="match status" value="1"/>
</dbReference>
<evidence type="ECO:0000313" key="3">
    <source>
        <dbReference type="Proteomes" id="UP000762676"/>
    </source>
</evidence>
<gene>
    <name evidence="2" type="ORF">ElyMa_000145600</name>
</gene>
<proteinExistence type="predicted"/>
<feature type="domain" description="Reverse transcriptase" evidence="1">
    <location>
        <begin position="1"/>
        <end position="99"/>
    </location>
</feature>
<keyword evidence="3" id="KW-1185">Reference proteome</keyword>
<evidence type="ECO:0000313" key="2">
    <source>
        <dbReference type="EMBL" id="GFR63032.1"/>
    </source>
</evidence>
<dbReference type="PANTHER" id="PTHR47027:SF20">
    <property type="entry name" value="REVERSE TRANSCRIPTASE-LIKE PROTEIN WITH RNA-DIRECTED DNA POLYMERASE DOMAIN"/>
    <property type="match status" value="1"/>
</dbReference>
<dbReference type="PANTHER" id="PTHR47027">
    <property type="entry name" value="REVERSE TRANSCRIPTASE DOMAIN-CONTAINING PROTEIN"/>
    <property type="match status" value="1"/>
</dbReference>
<dbReference type="SUPFAM" id="SSF56672">
    <property type="entry name" value="DNA/RNA polymerases"/>
    <property type="match status" value="1"/>
</dbReference>
<accession>A0AAV4EQE8</accession>
<dbReference type="InterPro" id="IPR043502">
    <property type="entry name" value="DNA/RNA_pol_sf"/>
</dbReference>
<name>A0AAV4EQE8_9GAST</name>
<dbReference type="Proteomes" id="UP000762676">
    <property type="component" value="Unassembled WGS sequence"/>
</dbReference>
<dbReference type="PROSITE" id="PS50878">
    <property type="entry name" value="RT_POL"/>
    <property type="match status" value="1"/>
</dbReference>
<dbReference type="AlphaFoldDB" id="A0AAV4EQE8"/>
<dbReference type="InterPro" id="IPR000477">
    <property type="entry name" value="RT_dom"/>
</dbReference>
<organism evidence="2 3">
    <name type="scientific">Elysia marginata</name>
    <dbReference type="NCBI Taxonomy" id="1093978"/>
    <lineage>
        <taxon>Eukaryota</taxon>
        <taxon>Metazoa</taxon>
        <taxon>Spiralia</taxon>
        <taxon>Lophotrochozoa</taxon>
        <taxon>Mollusca</taxon>
        <taxon>Gastropoda</taxon>
        <taxon>Heterobranchia</taxon>
        <taxon>Euthyneura</taxon>
        <taxon>Panpulmonata</taxon>
        <taxon>Sacoglossa</taxon>
        <taxon>Placobranchoidea</taxon>
        <taxon>Plakobranchidae</taxon>
        <taxon>Elysia</taxon>
    </lineage>
</organism>
<evidence type="ECO:0000259" key="1">
    <source>
        <dbReference type="PROSITE" id="PS50878"/>
    </source>
</evidence>
<sequence length="121" mass="13503">MIQCGVRQGCILSLSLFNLYSEYLLQESGILINDVNIDNIQYADGTVILAESEEQLQDMLDRIVDKCKEYGMEINTKKINTMHIGSDTKALTITVGNTVLEQVSKYDYGGCCHSKRGTNTD</sequence>
<dbReference type="EMBL" id="BMAT01000268">
    <property type="protein sequence ID" value="GFR63032.1"/>
    <property type="molecule type" value="Genomic_DNA"/>
</dbReference>